<dbReference type="EMBL" id="BTGU01000076">
    <property type="protein sequence ID" value="GMN58237.1"/>
    <property type="molecule type" value="Genomic_DNA"/>
</dbReference>
<evidence type="ECO:0000313" key="2">
    <source>
        <dbReference type="Proteomes" id="UP001187192"/>
    </source>
</evidence>
<keyword evidence="2" id="KW-1185">Reference proteome</keyword>
<evidence type="ECO:0000313" key="1">
    <source>
        <dbReference type="EMBL" id="GMN58237.1"/>
    </source>
</evidence>
<dbReference type="Proteomes" id="UP001187192">
    <property type="component" value="Unassembled WGS sequence"/>
</dbReference>
<accession>A0AA88J044</accession>
<reference evidence="1" key="1">
    <citation type="submission" date="2023-07" db="EMBL/GenBank/DDBJ databases">
        <title>draft genome sequence of fig (Ficus carica).</title>
        <authorList>
            <person name="Takahashi T."/>
            <person name="Nishimura K."/>
        </authorList>
    </citation>
    <scope>NUCLEOTIDE SEQUENCE</scope>
</reference>
<sequence length="65" mass="7343">MQYYLLLTPVGVDEVPKEDDVFLNLFLRPPKFDTHGTPAHLFLAIPREVDFACEAEIGTMRGLPP</sequence>
<gene>
    <name evidence="1" type="ORF">TIFTF001_027343</name>
</gene>
<comment type="caution">
    <text evidence="1">The sequence shown here is derived from an EMBL/GenBank/DDBJ whole genome shotgun (WGS) entry which is preliminary data.</text>
</comment>
<organism evidence="1 2">
    <name type="scientific">Ficus carica</name>
    <name type="common">Common fig</name>
    <dbReference type="NCBI Taxonomy" id="3494"/>
    <lineage>
        <taxon>Eukaryota</taxon>
        <taxon>Viridiplantae</taxon>
        <taxon>Streptophyta</taxon>
        <taxon>Embryophyta</taxon>
        <taxon>Tracheophyta</taxon>
        <taxon>Spermatophyta</taxon>
        <taxon>Magnoliopsida</taxon>
        <taxon>eudicotyledons</taxon>
        <taxon>Gunneridae</taxon>
        <taxon>Pentapetalae</taxon>
        <taxon>rosids</taxon>
        <taxon>fabids</taxon>
        <taxon>Rosales</taxon>
        <taxon>Moraceae</taxon>
        <taxon>Ficeae</taxon>
        <taxon>Ficus</taxon>
    </lineage>
</organism>
<name>A0AA88J044_FICCA</name>
<proteinExistence type="predicted"/>
<protein>
    <submittedName>
        <fullName evidence="1">Uncharacterized protein</fullName>
    </submittedName>
</protein>
<dbReference type="AlphaFoldDB" id="A0AA88J044"/>